<accession>A0A9P0CSE5</accession>
<feature type="compositionally biased region" description="Low complexity" evidence="1">
    <location>
        <begin position="80"/>
        <end position="91"/>
    </location>
</feature>
<feature type="compositionally biased region" description="Acidic residues" evidence="1">
    <location>
        <begin position="52"/>
        <end position="61"/>
    </location>
</feature>
<sequence>MVRKRSRGAKRYFDSEDEPETESDFEDDDPVYKPQAKKYSLRQRKKPTFNSDDYEYEEDMFDVPPRKEPSDDEEFEVKNTEQTNLTENQTECTEKNEDISESVDTAKPPEEEAATEQEQEQEELVDFEDMIRADIVMNKNRIDYDNVIQKTEIKIQPLPASERAAVVERKRQKPPPVVKPKGKRGRKPKRRNSDIELDEPQFLAPQIQENENDEDYHPYKPKRTRKPKTRPAGEVDSSILDDFDDYEFEDQNDVDYNPDDDLDYPGLSGLSNYILDKQISAEFENENNVEHLQNSLQEPVHSVNIEEPVNSMHLEEPVNSIKEVDNPETLVDSSSTTIMDSTVAVTAIEESSQDAEAVSVSQTEEPSESDTTSRVPVEDTDSIVPVPDKSTVPIEDTPSVDPLQDTSESAQTESSSNNEDTNNVDDDDGEDDGVPRVLNEISGAFEKVTSTTYASVIRVNETIVNSDLQVNGNAKHIENPEVNIMDCKEEVESEDDDIVFIEDERKCEVIVLDD</sequence>
<evidence type="ECO:0000313" key="2">
    <source>
        <dbReference type="EMBL" id="CAH1105373.1"/>
    </source>
</evidence>
<protein>
    <submittedName>
        <fullName evidence="2">Uncharacterized protein</fullName>
    </submittedName>
</protein>
<feature type="region of interest" description="Disordered" evidence="1">
    <location>
        <begin position="1"/>
        <end position="123"/>
    </location>
</feature>
<dbReference type="EMBL" id="OV651831">
    <property type="protein sequence ID" value="CAH1105373.1"/>
    <property type="molecule type" value="Genomic_DNA"/>
</dbReference>
<feature type="compositionally biased region" description="Acidic residues" evidence="1">
    <location>
        <begin position="111"/>
        <end position="123"/>
    </location>
</feature>
<feature type="compositionally biased region" description="Basic residues" evidence="1">
    <location>
        <begin position="219"/>
        <end position="229"/>
    </location>
</feature>
<feature type="compositionally biased region" description="Acidic residues" evidence="1">
    <location>
        <begin position="15"/>
        <end position="29"/>
    </location>
</feature>
<name>A0A9P0CSE5_9CUCU</name>
<dbReference type="AlphaFoldDB" id="A0A9P0CSE5"/>
<organism evidence="2 3">
    <name type="scientific">Psylliodes chrysocephalus</name>
    <dbReference type="NCBI Taxonomy" id="3402493"/>
    <lineage>
        <taxon>Eukaryota</taxon>
        <taxon>Metazoa</taxon>
        <taxon>Ecdysozoa</taxon>
        <taxon>Arthropoda</taxon>
        <taxon>Hexapoda</taxon>
        <taxon>Insecta</taxon>
        <taxon>Pterygota</taxon>
        <taxon>Neoptera</taxon>
        <taxon>Endopterygota</taxon>
        <taxon>Coleoptera</taxon>
        <taxon>Polyphaga</taxon>
        <taxon>Cucujiformia</taxon>
        <taxon>Chrysomeloidea</taxon>
        <taxon>Chrysomelidae</taxon>
        <taxon>Galerucinae</taxon>
        <taxon>Alticini</taxon>
        <taxon>Psylliodes</taxon>
    </lineage>
</organism>
<feature type="compositionally biased region" description="Polar residues" evidence="1">
    <location>
        <begin position="331"/>
        <end position="344"/>
    </location>
</feature>
<evidence type="ECO:0000256" key="1">
    <source>
        <dbReference type="SAM" id="MobiDB-lite"/>
    </source>
</evidence>
<dbReference type="Proteomes" id="UP001153636">
    <property type="component" value="Chromosome 19"/>
</dbReference>
<dbReference type="OrthoDB" id="6780283at2759"/>
<feature type="region of interest" description="Disordered" evidence="1">
    <location>
        <begin position="316"/>
        <end position="436"/>
    </location>
</feature>
<feature type="region of interest" description="Disordered" evidence="1">
    <location>
        <begin position="154"/>
        <end position="265"/>
    </location>
</feature>
<feature type="compositionally biased region" description="Acidic residues" evidence="1">
    <location>
        <begin position="239"/>
        <end position="263"/>
    </location>
</feature>
<feature type="compositionally biased region" description="Low complexity" evidence="1">
    <location>
        <begin position="412"/>
        <end position="421"/>
    </location>
</feature>
<feature type="compositionally biased region" description="Polar residues" evidence="1">
    <location>
        <begin position="359"/>
        <end position="374"/>
    </location>
</feature>
<keyword evidence="3" id="KW-1185">Reference proteome</keyword>
<proteinExistence type="predicted"/>
<feature type="compositionally biased region" description="Basic residues" evidence="1">
    <location>
        <begin position="1"/>
        <end position="10"/>
    </location>
</feature>
<feature type="compositionally biased region" description="Acidic residues" evidence="1">
    <location>
        <begin position="422"/>
        <end position="432"/>
    </location>
</feature>
<evidence type="ECO:0000313" key="3">
    <source>
        <dbReference type="Proteomes" id="UP001153636"/>
    </source>
</evidence>
<reference evidence="2" key="1">
    <citation type="submission" date="2022-01" db="EMBL/GenBank/DDBJ databases">
        <authorList>
            <person name="King R."/>
        </authorList>
    </citation>
    <scope>NUCLEOTIDE SEQUENCE</scope>
</reference>
<feature type="compositionally biased region" description="Basic residues" evidence="1">
    <location>
        <begin position="35"/>
        <end position="47"/>
    </location>
</feature>
<gene>
    <name evidence="2" type="ORF">PSYICH_LOCUS6193</name>
</gene>
<feature type="compositionally biased region" description="Basic residues" evidence="1">
    <location>
        <begin position="180"/>
        <end position="190"/>
    </location>
</feature>